<organism evidence="11 12">
    <name type="scientific">Mycobacterium asiaticum</name>
    <dbReference type="NCBI Taxonomy" id="1790"/>
    <lineage>
        <taxon>Bacteria</taxon>
        <taxon>Bacillati</taxon>
        <taxon>Actinomycetota</taxon>
        <taxon>Actinomycetes</taxon>
        <taxon>Mycobacteriales</taxon>
        <taxon>Mycobacteriaceae</taxon>
        <taxon>Mycobacterium</taxon>
    </lineage>
</organism>
<dbReference type="GO" id="GO:0016747">
    <property type="term" value="F:acyltransferase activity, transferring groups other than amino-acyl groups"/>
    <property type="evidence" value="ECO:0007669"/>
    <property type="project" value="InterPro"/>
</dbReference>
<dbReference type="PANTHER" id="PTHR23028:SF53">
    <property type="entry name" value="ACYL_TRANSF_3 DOMAIN-CONTAINING PROTEIN"/>
    <property type="match status" value="1"/>
</dbReference>
<dbReference type="InterPro" id="IPR043968">
    <property type="entry name" value="SGNH"/>
</dbReference>
<dbReference type="InterPro" id="IPR050879">
    <property type="entry name" value="Acyltransferase_3"/>
</dbReference>
<dbReference type="InterPro" id="IPR036514">
    <property type="entry name" value="SGNH_hydro_sf"/>
</dbReference>
<feature type="transmembrane region" description="Helical" evidence="8">
    <location>
        <begin position="30"/>
        <end position="46"/>
    </location>
</feature>
<sequence>MTVRSADTSGSPQTAEGRSVRGRFRPDIEGLRAVAVIAVVAYHAGIPGTAGGYIGVDVFFVISGFLITGLLWREVAATNTVALGWFYAARARRLLPAAATVGVVTAVAAAAVLPPLQARRVFVDGIASALYVGNYRFAAQGTDYMVSDLPPSPFQHYWSLGVEEQFYLLWPALIIGTAWLARRIGRSAAGSAPYAVLLTLVGAASLAAAVVWTRVSPPWAFFSLPTRAWELAAGGLVALTINQWRRLPLLPATVAGWGGLVLILLTCTQLGPHTPYPGTSALLPVLGTALVIGGGCVTGGMGVGRVLCPPAMRSIGRVSYSWYLWHWPVLLLLPPLLGDPGGLPGRLAATTVSAGLAVITMHAVENPGRFAAALRRSAKTSLAVAGAATGVAACACAVLLTAIPAPVGHGAAAPQANIVPLPPVPGPQVGPREAAVAQAFTQVREALATSAARREVPANLNPSLAAAAGDKAPVFVNGCMRSWRDVGQSECATADVASPTTVTLIGDSHAAMWDPALQQVAAQRHWRLETLAKVTCPLLNLPIVSPYLGRKYNECEQWRAEIVNRLQAERPQLVVLSMSRRYHADFSFASYDPAWIDAVARVVAQLRGMGSRVLLLGPVADPQSSAPTCLSAHLDDAGACAPARAVAVNRDGIAAEQRVTAAAGGSYADLTDLFCTADRCPMIVGNTLVFRDDNHVTTEYAQLLAPVIGALADQALSDG</sequence>
<feature type="transmembrane region" description="Helical" evidence="8">
    <location>
        <begin position="165"/>
        <end position="182"/>
    </location>
</feature>
<evidence type="ECO:0000313" key="11">
    <source>
        <dbReference type="EMBL" id="OBI82833.1"/>
    </source>
</evidence>
<dbReference type="STRING" id="1790.A5645_21050"/>
<feature type="transmembrane region" description="Helical" evidence="8">
    <location>
        <begin position="382"/>
        <end position="403"/>
    </location>
</feature>
<evidence type="ECO:0000256" key="8">
    <source>
        <dbReference type="SAM" id="Phobius"/>
    </source>
</evidence>
<keyword evidence="7 11" id="KW-0012">Acyltransferase</keyword>
<evidence type="ECO:0000256" key="3">
    <source>
        <dbReference type="ARBA" id="ARBA00022679"/>
    </source>
</evidence>
<dbReference type="RefSeq" id="WP_065121369.1">
    <property type="nucleotide sequence ID" value="NZ_LZKQ01000159.1"/>
</dbReference>
<feature type="transmembrane region" description="Helical" evidence="8">
    <location>
        <begin position="219"/>
        <end position="242"/>
    </location>
</feature>
<evidence type="ECO:0000256" key="4">
    <source>
        <dbReference type="ARBA" id="ARBA00022692"/>
    </source>
</evidence>
<evidence type="ECO:0000256" key="2">
    <source>
        <dbReference type="ARBA" id="ARBA00022475"/>
    </source>
</evidence>
<dbReference type="Pfam" id="PF19040">
    <property type="entry name" value="SGNH"/>
    <property type="match status" value="1"/>
</dbReference>
<keyword evidence="5 8" id="KW-1133">Transmembrane helix</keyword>
<dbReference type="GO" id="GO:0005886">
    <property type="term" value="C:plasma membrane"/>
    <property type="evidence" value="ECO:0007669"/>
    <property type="project" value="UniProtKB-SubCell"/>
</dbReference>
<dbReference type="InterPro" id="IPR002656">
    <property type="entry name" value="Acyl_transf_3_dom"/>
</dbReference>
<name>A0A1A3C889_MYCAS</name>
<evidence type="ECO:0000256" key="5">
    <source>
        <dbReference type="ARBA" id="ARBA00022989"/>
    </source>
</evidence>
<dbReference type="GO" id="GO:0009103">
    <property type="term" value="P:lipopolysaccharide biosynthetic process"/>
    <property type="evidence" value="ECO:0007669"/>
    <property type="project" value="TreeGrafter"/>
</dbReference>
<keyword evidence="4 8" id="KW-0812">Transmembrane</keyword>
<evidence type="ECO:0000259" key="10">
    <source>
        <dbReference type="Pfam" id="PF19040"/>
    </source>
</evidence>
<dbReference type="OrthoDB" id="3404679at2"/>
<reference evidence="11 12" key="1">
    <citation type="submission" date="2016-06" db="EMBL/GenBank/DDBJ databases">
        <authorList>
            <person name="Kjaerup R.B."/>
            <person name="Dalgaard T.S."/>
            <person name="Juul-Madsen H.R."/>
        </authorList>
    </citation>
    <scope>NUCLEOTIDE SEQUENCE [LARGE SCALE GENOMIC DNA]</scope>
    <source>
        <strain evidence="11 12">1081914.2</strain>
    </source>
</reference>
<evidence type="ECO:0000256" key="7">
    <source>
        <dbReference type="ARBA" id="ARBA00023315"/>
    </source>
</evidence>
<feature type="transmembrane region" description="Helical" evidence="8">
    <location>
        <begin position="93"/>
        <end position="113"/>
    </location>
</feature>
<protein>
    <submittedName>
        <fullName evidence="11">Acyltransferase</fullName>
    </submittedName>
</protein>
<feature type="transmembrane region" description="Helical" evidence="8">
    <location>
        <begin position="194"/>
        <end position="213"/>
    </location>
</feature>
<keyword evidence="2" id="KW-1003">Cell membrane</keyword>
<evidence type="ECO:0000259" key="9">
    <source>
        <dbReference type="Pfam" id="PF01757"/>
    </source>
</evidence>
<proteinExistence type="predicted"/>
<keyword evidence="6 8" id="KW-0472">Membrane</keyword>
<dbReference type="Gene3D" id="3.40.50.1110">
    <property type="entry name" value="SGNH hydrolase"/>
    <property type="match status" value="1"/>
</dbReference>
<feature type="transmembrane region" description="Helical" evidence="8">
    <location>
        <begin position="52"/>
        <end position="72"/>
    </location>
</feature>
<comment type="subcellular location">
    <subcellularLocation>
        <location evidence="1">Cell membrane</location>
        <topology evidence="1">Multi-pass membrane protein</topology>
    </subcellularLocation>
</comment>
<evidence type="ECO:0000256" key="1">
    <source>
        <dbReference type="ARBA" id="ARBA00004651"/>
    </source>
</evidence>
<dbReference type="EMBL" id="LZKQ01000159">
    <property type="protein sequence ID" value="OBI82833.1"/>
    <property type="molecule type" value="Genomic_DNA"/>
</dbReference>
<feature type="transmembrane region" description="Helical" evidence="8">
    <location>
        <begin position="283"/>
        <end position="308"/>
    </location>
</feature>
<gene>
    <name evidence="11" type="ORF">A9X01_21590</name>
</gene>
<dbReference type="Pfam" id="PF01757">
    <property type="entry name" value="Acyl_transf_3"/>
    <property type="match status" value="1"/>
</dbReference>
<dbReference type="Proteomes" id="UP000093795">
    <property type="component" value="Unassembled WGS sequence"/>
</dbReference>
<dbReference type="PANTHER" id="PTHR23028">
    <property type="entry name" value="ACETYLTRANSFERASE"/>
    <property type="match status" value="1"/>
</dbReference>
<evidence type="ECO:0000256" key="6">
    <source>
        <dbReference type="ARBA" id="ARBA00023136"/>
    </source>
</evidence>
<dbReference type="AlphaFoldDB" id="A0A1A3C889"/>
<keyword evidence="3 11" id="KW-0808">Transferase</keyword>
<comment type="caution">
    <text evidence="11">The sequence shown here is derived from an EMBL/GenBank/DDBJ whole genome shotgun (WGS) entry which is preliminary data.</text>
</comment>
<feature type="domain" description="Acyltransferase 3" evidence="9">
    <location>
        <begin position="27"/>
        <end position="360"/>
    </location>
</feature>
<dbReference type="eggNOG" id="COG1835">
    <property type="taxonomic scope" value="Bacteria"/>
</dbReference>
<feature type="domain" description="SGNH" evidence="10">
    <location>
        <begin position="487"/>
        <end position="708"/>
    </location>
</feature>
<feature type="transmembrane region" description="Helical" evidence="8">
    <location>
        <begin position="249"/>
        <end position="271"/>
    </location>
</feature>
<evidence type="ECO:0000313" key="12">
    <source>
        <dbReference type="Proteomes" id="UP000093795"/>
    </source>
</evidence>
<accession>A0A1A3C889</accession>